<keyword evidence="7" id="KW-0732">Signal</keyword>
<evidence type="ECO:0000256" key="15">
    <source>
        <dbReference type="PROSITE-ProRule" id="PRU10144"/>
    </source>
</evidence>
<keyword evidence="5" id="KW-0410">Iron transport</keyword>
<dbReference type="InterPro" id="IPR010105">
    <property type="entry name" value="TonB_sidphr_rcpt"/>
</dbReference>
<dbReference type="EMBL" id="FN543502">
    <property type="protein sequence ID" value="CBG87930.1"/>
    <property type="molecule type" value="Genomic_DNA"/>
</dbReference>
<dbReference type="CDD" id="cd01347">
    <property type="entry name" value="ligand_gated_channel"/>
    <property type="match status" value="1"/>
</dbReference>
<dbReference type="eggNOG" id="COG4773">
    <property type="taxonomic scope" value="Bacteria"/>
</dbReference>
<evidence type="ECO:0000256" key="2">
    <source>
        <dbReference type="ARBA" id="ARBA00009810"/>
    </source>
</evidence>
<dbReference type="Gene3D" id="2.170.130.10">
    <property type="entry name" value="TonB-dependent receptor, plug domain"/>
    <property type="match status" value="1"/>
</dbReference>
<dbReference type="InterPro" id="IPR039426">
    <property type="entry name" value="TonB-dep_rcpt-like"/>
</dbReference>
<evidence type="ECO:0000256" key="8">
    <source>
        <dbReference type="ARBA" id="ARBA00023004"/>
    </source>
</evidence>
<dbReference type="InterPro" id="IPR000531">
    <property type="entry name" value="Beta-barrel_TonB"/>
</dbReference>
<dbReference type="FunFam" id="2.170.130.10:FF:000006">
    <property type="entry name" value="FhuE outer membrane receptor"/>
    <property type="match status" value="1"/>
</dbReference>
<evidence type="ECO:0000313" key="20">
    <source>
        <dbReference type="Proteomes" id="UP000001889"/>
    </source>
</evidence>
<dbReference type="InterPro" id="IPR037066">
    <property type="entry name" value="Plug_dom_sf"/>
</dbReference>
<dbReference type="Proteomes" id="UP000001889">
    <property type="component" value="Chromosome"/>
</dbReference>
<evidence type="ECO:0000256" key="5">
    <source>
        <dbReference type="ARBA" id="ARBA00022496"/>
    </source>
</evidence>
<dbReference type="STRING" id="637910.ROD_11641"/>
<evidence type="ECO:0000256" key="12">
    <source>
        <dbReference type="ARBA" id="ARBA00023170"/>
    </source>
</evidence>
<dbReference type="NCBIfam" id="NF007447">
    <property type="entry name" value="PRK10003.1"/>
    <property type="match status" value="1"/>
</dbReference>
<proteinExistence type="inferred from homology"/>
<dbReference type="KEGG" id="cro:ROD_11641"/>
<keyword evidence="20" id="KW-1185">Reference proteome</keyword>
<dbReference type="AlphaFoldDB" id="D2TTT6"/>
<evidence type="ECO:0000313" key="19">
    <source>
        <dbReference type="EMBL" id="CBG87930.1"/>
    </source>
</evidence>
<accession>D2TTT6</accession>
<dbReference type="SUPFAM" id="SSF56935">
    <property type="entry name" value="Porins"/>
    <property type="match status" value="1"/>
</dbReference>
<evidence type="ECO:0000259" key="17">
    <source>
        <dbReference type="Pfam" id="PF00593"/>
    </source>
</evidence>
<keyword evidence="13 14" id="KW-0998">Cell outer membrane</keyword>
<dbReference type="PANTHER" id="PTHR32552:SF74">
    <property type="entry name" value="HYDROXAMATE SIDEROPHORE RECEPTOR FHUE"/>
    <property type="match status" value="1"/>
</dbReference>
<keyword evidence="3 14" id="KW-0813">Transport</keyword>
<dbReference type="InterPro" id="IPR010917">
    <property type="entry name" value="TonB_rcpt_CS"/>
</dbReference>
<comment type="similarity">
    <text evidence="2 14 16">Belongs to the TonB-dependent receptor family.</text>
</comment>
<organism evidence="19 20">
    <name type="scientific">Citrobacter rodentium (strain ICC168)</name>
    <name type="common">Citrobacter freundii biotype 4280</name>
    <dbReference type="NCBI Taxonomy" id="637910"/>
    <lineage>
        <taxon>Bacteria</taxon>
        <taxon>Pseudomonadati</taxon>
        <taxon>Pseudomonadota</taxon>
        <taxon>Gammaproteobacteria</taxon>
        <taxon>Enterobacterales</taxon>
        <taxon>Enterobacteriaceae</taxon>
        <taxon>Citrobacter</taxon>
    </lineage>
</organism>
<evidence type="ECO:0000256" key="7">
    <source>
        <dbReference type="ARBA" id="ARBA00022729"/>
    </source>
</evidence>
<dbReference type="InterPro" id="IPR036942">
    <property type="entry name" value="Beta-barrel_TonB_sf"/>
</dbReference>
<evidence type="ECO:0000256" key="10">
    <source>
        <dbReference type="ARBA" id="ARBA00023077"/>
    </source>
</evidence>
<evidence type="ECO:0000256" key="11">
    <source>
        <dbReference type="ARBA" id="ARBA00023136"/>
    </source>
</evidence>
<dbReference type="GO" id="GO:0015344">
    <property type="term" value="F:siderophore uptake transmembrane transporter activity"/>
    <property type="evidence" value="ECO:0007669"/>
    <property type="project" value="TreeGrafter"/>
</dbReference>
<dbReference type="Gene3D" id="2.40.170.20">
    <property type="entry name" value="TonB-dependent receptor, beta-barrel domain"/>
    <property type="match status" value="1"/>
</dbReference>
<evidence type="ECO:0000259" key="18">
    <source>
        <dbReference type="Pfam" id="PF07715"/>
    </source>
</evidence>
<sequence length="765" mass="85310">MNAYISHLYFHAHFLAKKIKTVCAVPRHEQISFFLKGLSMSFTTLHGDKLRQPTLLAACIAIALTPSISFAASAPEETVIVEGSASAGYSADEQDYSVKTTSAGTKMMMTQRDIPQSVSIVGQQRMEDQQLQTLGEVMDNTLGISRSQADSDRSSYYSRGFEIDNYMVDGIPTWFESRWNLGDALSDTALFERVEVVRGASGLMTGTGNPSASINMIRKHATSREFKGDVSAEYGSWNKQRYVMDMQSPLTDDGNVRARIVAGYQNNDSWLDRYNSEKTFFSGIIDADLGETTSLAAGYEYQKIDVNSPTWGGLPRWNTEGSKNSYDRARSTAPDWAYNDKEINKVFLTLRQRFADSWQATMNATHSEVEFDSKTMYIDALVNKETGELVGPYANYGPGFDYVGGTGWNSGKRKVDAVDLFADGGYDLFGRQHNLMFGGSYSKQNNRYFSSWANVFPDEIGSFANDNGNFPQTHWAPQSLAQDDTTHMKSLYAATRISLADPLHLILGARYTNWRVDTLTYSMEQNHTTPYAGLVYDINDNWSTYASYTSIFQPQNKRDSSGKYLSPIIGNNYEVGLKSDWLNSRLTTTLSVFRIEQDNVGQSTGVPIAGSNGDTAYKAVDGTVSKGVELEINGAITDNWQMTFGATRYVANDNEGNAVNPYLPRTSVKLFTRYRLPDMPELTVGGGVNWQNRVYSDTVTPYGTFRAEQGSYALVDLFTRYQVSKNFSLQGNVNNLFNKTYDTNVEGSIVYGEPRNVSITATWQF</sequence>
<evidence type="ECO:0000256" key="6">
    <source>
        <dbReference type="ARBA" id="ARBA00022692"/>
    </source>
</evidence>
<evidence type="ECO:0000256" key="4">
    <source>
        <dbReference type="ARBA" id="ARBA00022452"/>
    </source>
</evidence>
<dbReference type="InterPro" id="IPR012910">
    <property type="entry name" value="Plug_dom"/>
</dbReference>
<dbReference type="GO" id="GO:0015891">
    <property type="term" value="P:siderophore transport"/>
    <property type="evidence" value="ECO:0007669"/>
    <property type="project" value="InterPro"/>
</dbReference>
<dbReference type="GO" id="GO:0038023">
    <property type="term" value="F:signaling receptor activity"/>
    <property type="evidence" value="ECO:0007669"/>
    <property type="project" value="InterPro"/>
</dbReference>
<dbReference type="NCBIfam" id="TIGR01783">
    <property type="entry name" value="TonB-siderophor"/>
    <property type="match status" value="1"/>
</dbReference>
<evidence type="ECO:0000256" key="16">
    <source>
        <dbReference type="RuleBase" id="RU003357"/>
    </source>
</evidence>
<keyword evidence="4 14" id="KW-1134">Transmembrane beta strand</keyword>
<keyword evidence="8" id="KW-0408">Iron</keyword>
<name>D2TTT6_CITRI</name>
<reference evidence="19 20" key="1">
    <citation type="journal article" date="2010" name="J. Bacteriol.">
        <title>The Citrobacter rodentium genome sequence reveals convergent evolution with human pathogenic Escherichia coli.</title>
        <authorList>
            <person name="Petty N.K."/>
            <person name="Bulgin R."/>
            <person name="Crepin V.F."/>
            <person name="Cerdeno-Tarraga A.M."/>
            <person name="Schroeder G.N."/>
            <person name="Quail M.A."/>
            <person name="Lennard N."/>
            <person name="Corton C."/>
            <person name="Barron A."/>
            <person name="Clark L."/>
            <person name="Toribio A.L."/>
            <person name="Parkhill J."/>
            <person name="Dougan G."/>
            <person name="Frankel G."/>
            <person name="Thomson N.R."/>
        </authorList>
    </citation>
    <scope>NUCLEOTIDE SEQUENCE [LARGE SCALE GENOMIC DNA]</scope>
    <source>
        <strain evidence="19 20">ICC168</strain>
    </source>
</reference>
<keyword evidence="6 14" id="KW-0812">Transmembrane</keyword>
<keyword evidence="11 14" id="KW-0472">Membrane</keyword>
<feature type="domain" description="TonB-dependent receptor-like beta-barrel" evidence="17">
    <location>
        <begin position="299"/>
        <end position="736"/>
    </location>
</feature>
<evidence type="ECO:0000256" key="13">
    <source>
        <dbReference type="ARBA" id="ARBA00023237"/>
    </source>
</evidence>
<dbReference type="HOGENOM" id="CLU_008287_9_3_6"/>
<dbReference type="Pfam" id="PF00593">
    <property type="entry name" value="TonB_dep_Rec_b-barrel"/>
    <property type="match status" value="1"/>
</dbReference>
<keyword evidence="10 16" id="KW-0798">TonB box</keyword>
<gene>
    <name evidence="19" type="primary">fhuE</name>
    <name evidence="19" type="ordered locus">ROD_11641</name>
</gene>
<evidence type="ECO:0000256" key="1">
    <source>
        <dbReference type="ARBA" id="ARBA00004571"/>
    </source>
</evidence>
<protein>
    <submittedName>
        <fullName evidence="19">TonB-dependent receptor for Fe(III)-coprogen Fe(III)-ferrioxamine B and Fe(III)-rhodotrulic acid</fullName>
    </submittedName>
</protein>
<feature type="domain" description="TonB-dependent receptor plug" evidence="18">
    <location>
        <begin position="111"/>
        <end position="211"/>
    </location>
</feature>
<keyword evidence="12 19" id="KW-0675">Receptor</keyword>
<evidence type="ECO:0000256" key="9">
    <source>
        <dbReference type="ARBA" id="ARBA00023065"/>
    </source>
</evidence>
<dbReference type="PROSITE" id="PS52016">
    <property type="entry name" value="TONB_DEPENDENT_REC_3"/>
    <property type="match status" value="1"/>
</dbReference>
<evidence type="ECO:0000256" key="3">
    <source>
        <dbReference type="ARBA" id="ARBA00022448"/>
    </source>
</evidence>
<dbReference type="PANTHER" id="PTHR32552">
    <property type="entry name" value="FERRICHROME IRON RECEPTOR-RELATED"/>
    <property type="match status" value="1"/>
</dbReference>
<evidence type="ECO:0000256" key="14">
    <source>
        <dbReference type="PROSITE-ProRule" id="PRU01360"/>
    </source>
</evidence>
<dbReference type="GO" id="GO:0009279">
    <property type="term" value="C:cell outer membrane"/>
    <property type="evidence" value="ECO:0007669"/>
    <property type="project" value="UniProtKB-SubCell"/>
</dbReference>
<feature type="short sequence motif" description="TonB C-terminal box" evidence="15">
    <location>
        <begin position="748"/>
        <end position="765"/>
    </location>
</feature>
<dbReference type="Pfam" id="PF07715">
    <property type="entry name" value="Plug"/>
    <property type="match status" value="1"/>
</dbReference>
<comment type="subcellular location">
    <subcellularLocation>
        <location evidence="1 14">Cell outer membrane</location>
        <topology evidence="1 14">Multi-pass membrane protein</topology>
    </subcellularLocation>
</comment>
<dbReference type="PROSITE" id="PS01156">
    <property type="entry name" value="TONB_DEPENDENT_REC_2"/>
    <property type="match status" value="1"/>
</dbReference>
<keyword evidence="9" id="KW-0406">Ion transport</keyword>